<proteinExistence type="predicted"/>
<dbReference type="SUPFAM" id="SSF81383">
    <property type="entry name" value="F-box domain"/>
    <property type="match status" value="1"/>
</dbReference>
<sequence length="241" mass="27423">MTLINSLPEDIIIDCISRVPKRYYQTLSLVSKYFRSLITSHELFARRSLLNRTEYCLYVTISNKSDNNDGDDDRLYTLRQNFNSPDKKYSLVPVTSLPRIPPHSSYVAVDSKIFVIPDDDKSLASTDTLLIDCRFHTAHHLPNMPNEVAVDVRQICVEDVKGVRLITDEDANVSCTVIYGEKVVVFLQIEICEKNEIWCVEIKVEKDQKGELCGRVEWCGCLLEGHWAAGPDLKDALVVKV</sequence>
<feature type="domain" description="F-box" evidence="1">
    <location>
        <begin position="1"/>
        <end position="47"/>
    </location>
</feature>
<evidence type="ECO:0000313" key="2">
    <source>
        <dbReference type="EMBL" id="RID64490.1"/>
    </source>
</evidence>
<dbReference type="Pfam" id="PF00646">
    <property type="entry name" value="F-box"/>
    <property type="match status" value="1"/>
</dbReference>
<accession>A0A397ZMD5</accession>
<evidence type="ECO:0000259" key="1">
    <source>
        <dbReference type="PROSITE" id="PS50181"/>
    </source>
</evidence>
<name>A0A397ZMD5_BRACM</name>
<dbReference type="AlphaFoldDB" id="A0A397ZMD5"/>
<dbReference type="Proteomes" id="UP000264353">
    <property type="component" value="Chromosome A5"/>
</dbReference>
<evidence type="ECO:0000313" key="3">
    <source>
        <dbReference type="Proteomes" id="UP000264353"/>
    </source>
</evidence>
<dbReference type="InterPro" id="IPR036047">
    <property type="entry name" value="F-box-like_dom_sf"/>
</dbReference>
<dbReference type="InterPro" id="IPR050354">
    <property type="entry name" value="F-box/kelch-repeat_ARATH"/>
</dbReference>
<dbReference type="InterPro" id="IPR001810">
    <property type="entry name" value="F-box_dom"/>
</dbReference>
<dbReference type="Gene3D" id="1.20.1280.50">
    <property type="match status" value="1"/>
</dbReference>
<gene>
    <name evidence="2" type="ORF">BRARA_E03424</name>
</gene>
<dbReference type="PANTHER" id="PTHR24414">
    <property type="entry name" value="F-BOX/KELCH-REPEAT PROTEIN SKIP4"/>
    <property type="match status" value="1"/>
</dbReference>
<dbReference type="PANTHER" id="PTHR24414:SF148">
    <property type="entry name" value="F-BOX DOMAIN-CONTAINING PROTEIN"/>
    <property type="match status" value="1"/>
</dbReference>
<dbReference type="SMART" id="SM00256">
    <property type="entry name" value="FBOX"/>
    <property type="match status" value="1"/>
</dbReference>
<dbReference type="EMBL" id="CM010632">
    <property type="protein sequence ID" value="RID64490.1"/>
    <property type="molecule type" value="Genomic_DNA"/>
</dbReference>
<reference evidence="2 3" key="1">
    <citation type="submission" date="2018-06" db="EMBL/GenBank/DDBJ databases">
        <title>WGS assembly of Brassica rapa FPsc.</title>
        <authorList>
            <person name="Bowman J."/>
            <person name="Kohchi T."/>
            <person name="Yamato K."/>
            <person name="Jenkins J."/>
            <person name="Shu S."/>
            <person name="Ishizaki K."/>
            <person name="Yamaoka S."/>
            <person name="Nishihama R."/>
            <person name="Nakamura Y."/>
            <person name="Berger F."/>
            <person name="Adam C."/>
            <person name="Aki S."/>
            <person name="Althoff F."/>
            <person name="Araki T."/>
            <person name="Arteaga-Vazquez M."/>
            <person name="Balasubrmanian S."/>
            <person name="Bauer D."/>
            <person name="Boehm C."/>
            <person name="Briginshaw L."/>
            <person name="Caballero-Perez J."/>
            <person name="Catarino B."/>
            <person name="Chen F."/>
            <person name="Chiyoda S."/>
            <person name="Chovatia M."/>
            <person name="Davies K."/>
            <person name="Delmans M."/>
            <person name="Demura T."/>
            <person name="Dierschke T."/>
            <person name="Dolan L."/>
            <person name="Dorantes-Acosta A."/>
            <person name="Eklund D."/>
            <person name="Florent S."/>
            <person name="Flores-Sandoval E."/>
            <person name="Fujiyama A."/>
            <person name="Fukuzawa H."/>
            <person name="Galik B."/>
            <person name="Grimanelli D."/>
            <person name="Grimwood J."/>
            <person name="Grossniklaus U."/>
            <person name="Hamada T."/>
            <person name="Haseloff J."/>
            <person name="Hetherington A."/>
            <person name="Higo A."/>
            <person name="Hirakawa Y."/>
            <person name="Hundley H."/>
            <person name="Ikeda Y."/>
            <person name="Inoue K."/>
            <person name="Inoue S."/>
            <person name="Ishida S."/>
            <person name="Jia Q."/>
            <person name="Kakita M."/>
            <person name="Kanazawa T."/>
            <person name="Kawai Y."/>
            <person name="Kawashima T."/>
            <person name="Kennedy M."/>
            <person name="Kinose K."/>
            <person name="Kinoshita T."/>
            <person name="Kohara Y."/>
            <person name="Koide E."/>
            <person name="Komatsu K."/>
            <person name="Kopischke S."/>
            <person name="Kubo M."/>
            <person name="Kyozuka J."/>
            <person name="Lagercrantz U."/>
            <person name="Lin S."/>
            <person name="Lindquist E."/>
            <person name="Lipzen A."/>
            <person name="Lu C."/>
            <person name="Luna E."/>
            <person name="Martienssen R."/>
            <person name="Minamino N."/>
            <person name="Mizutani M."/>
            <person name="Mizutani M."/>
            <person name="Mochizuki N."/>
            <person name="Monte I."/>
            <person name="Mosher R."/>
            <person name="Nagasaki H."/>
            <person name="Nakagami H."/>
            <person name="Naramoto S."/>
            <person name="Nishitani K."/>
            <person name="Ohtani M."/>
            <person name="Okamoto T."/>
            <person name="Okumura M."/>
            <person name="Phillips J."/>
            <person name="Pollak B."/>
            <person name="Reinders A."/>
            <person name="Roevekamp M."/>
            <person name="Sano R."/>
            <person name="Sawa S."/>
            <person name="Schmid M."/>
            <person name="Shirakawa M."/>
            <person name="Solano R."/>
            <person name="Spunde A."/>
            <person name="Suetsugu N."/>
            <person name="Sugano S."/>
            <person name="Sugiyama A."/>
            <person name="Sun R."/>
            <person name="Suzuki Y."/>
            <person name="Takenaka M."/>
            <person name="Takezawa D."/>
            <person name="Tomogane H."/>
            <person name="Tsuzuki M."/>
            <person name="Ueda T."/>
            <person name="Umeda M."/>
            <person name="Ward J."/>
            <person name="Watanabe Y."/>
            <person name="Yazaki K."/>
            <person name="Yokoyama R."/>
            <person name="Yoshitake Y."/>
            <person name="Yotsui I."/>
            <person name="Zachgo S."/>
            <person name="Schmutz J."/>
        </authorList>
    </citation>
    <scope>NUCLEOTIDE SEQUENCE [LARGE SCALE GENOMIC DNA]</scope>
    <source>
        <strain evidence="3">cv. B-3</strain>
    </source>
</reference>
<organism evidence="2 3">
    <name type="scientific">Brassica campestris</name>
    <name type="common">Field mustard</name>
    <dbReference type="NCBI Taxonomy" id="3711"/>
    <lineage>
        <taxon>Eukaryota</taxon>
        <taxon>Viridiplantae</taxon>
        <taxon>Streptophyta</taxon>
        <taxon>Embryophyta</taxon>
        <taxon>Tracheophyta</taxon>
        <taxon>Spermatophyta</taxon>
        <taxon>Magnoliopsida</taxon>
        <taxon>eudicotyledons</taxon>
        <taxon>Gunneridae</taxon>
        <taxon>Pentapetalae</taxon>
        <taxon>rosids</taxon>
        <taxon>malvids</taxon>
        <taxon>Brassicales</taxon>
        <taxon>Brassicaceae</taxon>
        <taxon>Brassiceae</taxon>
        <taxon>Brassica</taxon>
    </lineage>
</organism>
<dbReference type="CDD" id="cd22152">
    <property type="entry name" value="F-box_AtAFR-like"/>
    <property type="match status" value="1"/>
</dbReference>
<dbReference type="PROSITE" id="PS50181">
    <property type="entry name" value="FBOX"/>
    <property type="match status" value="1"/>
</dbReference>
<protein>
    <recommendedName>
        <fullName evidence="1">F-box domain-containing protein</fullName>
    </recommendedName>
</protein>